<dbReference type="OMA" id="NHAFTEP"/>
<name>G4ZG56_PHYSP</name>
<dbReference type="RefSeq" id="XP_009526598.1">
    <property type="nucleotide sequence ID" value="XM_009528303.1"/>
</dbReference>
<feature type="compositionally biased region" description="Basic and acidic residues" evidence="1">
    <location>
        <begin position="86"/>
        <end position="103"/>
    </location>
</feature>
<gene>
    <name evidence="2" type="ORF">PHYSODRAFT_300582</name>
</gene>
<dbReference type="InParanoid" id="G4ZG56"/>
<reference evidence="2 3" key="1">
    <citation type="journal article" date="2006" name="Science">
        <title>Phytophthora genome sequences uncover evolutionary origins and mechanisms of pathogenesis.</title>
        <authorList>
            <person name="Tyler B.M."/>
            <person name="Tripathy S."/>
            <person name="Zhang X."/>
            <person name="Dehal P."/>
            <person name="Jiang R.H."/>
            <person name="Aerts A."/>
            <person name="Arredondo F.D."/>
            <person name="Baxter L."/>
            <person name="Bensasson D."/>
            <person name="Beynon J.L."/>
            <person name="Chapman J."/>
            <person name="Damasceno C.M."/>
            <person name="Dorrance A.E."/>
            <person name="Dou D."/>
            <person name="Dickerman A.W."/>
            <person name="Dubchak I.L."/>
            <person name="Garbelotto M."/>
            <person name="Gijzen M."/>
            <person name="Gordon S.G."/>
            <person name="Govers F."/>
            <person name="Grunwald N.J."/>
            <person name="Huang W."/>
            <person name="Ivors K.L."/>
            <person name="Jones R.W."/>
            <person name="Kamoun S."/>
            <person name="Krampis K."/>
            <person name="Lamour K.H."/>
            <person name="Lee M.K."/>
            <person name="McDonald W.H."/>
            <person name="Medina M."/>
            <person name="Meijer H.J."/>
            <person name="Nordberg E.K."/>
            <person name="Maclean D.J."/>
            <person name="Ospina-Giraldo M.D."/>
            <person name="Morris P.F."/>
            <person name="Phuntumart V."/>
            <person name="Putnam N.H."/>
            <person name="Rash S."/>
            <person name="Rose J.K."/>
            <person name="Sakihama Y."/>
            <person name="Salamov A.A."/>
            <person name="Savidor A."/>
            <person name="Scheuring C.F."/>
            <person name="Smith B.M."/>
            <person name="Sobral B.W."/>
            <person name="Terry A."/>
            <person name="Torto-Alalibo T.A."/>
            <person name="Win J."/>
            <person name="Xu Z."/>
            <person name="Zhang H."/>
            <person name="Grigoriev I.V."/>
            <person name="Rokhsar D.S."/>
            <person name="Boore J.L."/>
        </authorList>
    </citation>
    <scope>NUCLEOTIDE SEQUENCE [LARGE SCALE GENOMIC DNA]</scope>
    <source>
        <strain evidence="2 3">P6497</strain>
    </source>
</reference>
<sequence>MKHAGKHRRTKQLNISDLKIREYVKKRGVKIEPVASKANAADTMTKPLPLEVFERHREKLGVRTSRMISRREGREWRGSPQSQARRVREETSPEADETGKDNVVEQSRGRRGIPVRFKKRARVKMKLERA</sequence>
<accession>G4ZG56</accession>
<protein>
    <submittedName>
        <fullName evidence="2">Uncharacterized protein</fullName>
    </submittedName>
</protein>
<dbReference type="KEGG" id="psoj:PHYSODRAFT_300582"/>
<dbReference type="EMBL" id="JH159154">
    <property type="protein sequence ID" value="EGZ17540.1"/>
    <property type="molecule type" value="Genomic_DNA"/>
</dbReference>
<dbReference type="Proteomes" id="UP000002640">
    <property type="component" value="Unassembled WGS sequence"/>
</dbReference>
<dbReference type="AlphaFoldDB" id="G4ZG56"/>
<evidence type="ECO:0000313" key="2">
    <source>
        <dbReference type="EMBL" id="EGZ17540.1"/>
    </source>
</evidence>
<proteinExistence type="predicted"/>
<evidence type="ECO:0000313" key="3">
    <source>
        <dbReference type="Proteomes" id="UP000002640"/>
    </source>
</evidence>
<keyword evidence="3" id="KW-1185">Reference proteome</keyword>
<feature type="region of interest" description="Disordered" evidence="1">
    <location>
        <begin position="64"/>
        <end position="113"/>
    </location>
</feature>
<evidence type="ECO:0000256" key="1">
    <source>
        <dbReference type="SAM" id="MobiDB-lite"/>
    </source>
</evidence>
<organism evidence="2 3">
    <name type="scientific">Phytophthora sojae (strain P6497)</name>
    <name type="common">Soybean stem and root rot agent</name>
    <name type="synonym">Phytophthora megasperma f. sp. glycines</name>
    <dbReference type="NCBI Taxonomy" id="1094619"/>
    <lineage>
        <taxon>Eukaryota</taxon>
        <taxon>Sar</taxon>
        <taxon>Stramenopiles</taxon>
        <taxon>Oomycota</taxon>
        <taxon>Peronosporomycetes</taxon>
        <taxon>Peronosporales</taxon>
        <taxon>Peronosporaceae</taxon>
        <taxon>Phytophthora</taxon>
    </lineage>
</organism>
<dbReference type="GeneID" id="20641878"/>